<dbReference type="SUPFAM" id="SSF56053">
    <property type="entry name" value="Ribosomal protein L6"/>
    <property type="match status" value="1"/>
</dbReference>
<organism evidence="1">
    <name type="scientific">Oxytricha trifallax</name>
    <dbReference type="NCBI Taxonomy" id="1172189"/>
    <lineage>
        <taxon>Eukaryota</taxon>
        <taxon>Sar</taxon>
        <taxon>Alveolata</taxon>
        <taxon>Ciliophora</taxon>
        <taxon>Intramacronucleata</taxon>
        <taxon>Spirotrichea</taxon>
        <taxon>Stichotrichia</taxon>
        <taxon>Sporadotrichida</taxon>
        <taxon>Oxytrichidae</taxon>
        <taxon>Oxytrichinae</taxon>
        <taxon>Oxytricha</taxon>
    </lineage>
</organism>
<reference evidence="1" key="1">
    <citation type="journal article" date="2012" name="Genome Biol. Evol.">
        <title>The Oxytricha trifallax Mitochondrial Genome.</title>
        <authorList>
            <person name="Swart E.C."/>
            <person name="Nowacki M."/>
            <person name="Shum J."/>
            <person name="Stiles H."/>
            <person name="Higgins B.P."/>
            <person name="Doak T.G."/>
            <person name="Schotanus K."/>
            <person name="Magrini V.J."/>
            <person name="Minx P."/>
            <person name="Mardis E.R."/>
            <person name="Landweber L.F."/>
        </authorList>
    </citation>
    <scope>NUCLEOTIDE SEQUENCE</scope>
</reference>
<dbReference type="GO" id="GO:0003735">
    <property type="term" value="F:structural constituent of ribosome"/>
    <property type="evidence" value="ECO:0007669"/>
    <property type="project" value="InterPro"/>
</dbReference>
<keyword evidence="1" id="KW-0496">Mitochondrion</keyword>
<dbReference type="EMBL" id="JN383843">
    <property type="protein sequence ID" value="AEV66652.1"/>
    <property type="molecule type" value="Genomic_DNA"/>
</dbReference>
<gene>
    <name evidence="1" type="primary">orf539</name>
</gene>
<dbReference type="GO" id="GO:0019843">
    <property type="term" value="F:rRNA binding"/>
    <property type="evidence" value="ECO:0007669"/>
    <property type="project" value="InterPro"/>
</dbReference>
<name>G9HRE0_9SPIT</name>
<proteinExistence type="predicted"/>
<dbReference type="GO" id="GO:0005840">
    <property type="term" value="C:ribosome"/>
    <property type="evidence" value="ECO:0007669"/>
    <property type="project" value="InterPro"/>
</dbReference>
<protein>
    <submittedName>
        <fullName evidence="1">Uncharacterized protein</fullName>
    </submittedName>
</protein>
<dbReference type="Gene3D" id="3.90.930.12">
    <property type="entry name" value="Ribosomal protein L6, alpha-beta domain"/>
    <property type="match status" value="1"/>
</dbReference>
<dbReference type="InterPro" id="IPR036789">
    <property type="entry name" value="Ribosomal_uL6-like_a/b-dom_sf"/>
</dbReference>
<dbReference type="AlphaFoldDB" id="G9HRE0"/>
<geneLocation type="mitochondrion" evidence="1"/>
<dbReference type="GO" id="GO:0006412">
    <property type="term" value="P:translation"/>
    <property type="evidence" value="ECO:0007669"/>
    <property type="project" value="InterPro"/>
</dbReference>
<sequence length="50" mass="5858">MVVFGLNPNMISKTAHRFKNTRPINIFTGKGVRFTRQIIYRKTGKVSNYR</sequence>
<evidence type="ECO:0000313" key="1">
    <source>
        <dbReference type="EMBL" id="AEV66652.1"/>
    </source>
</evidence>
<accession>G9HRE0</accession>